<dbReference type="SMART" id="SM00857">
    <property type="entry name" value="Resolvase"/>
    <property type="match status" value="1"/>
</dbReference>
<gene>
    <name evidence="2" type="ORF">GCM10023092_23380</name>
</gene>
<dbReference type="Proteomes" id="UP001501410">
    <property type="component" value="Unassembled WGS sequence"/>
</dbReference>
<dbReference type="SUPFAM" id="SSF53041">
    <property type="entry name" value="Resolvase-like"/>
    <property type="match status" value="1"/>
</dbReference>
<proteinExistence type="predicted"/>
<sequence length="149" mass="17018">MKNESFFQQSATIREQPAFANDQKEAVKFARSASREQRYTNLSIDAQNRIIDEYASSNGFTVRASFGGEFESAKTDGRKEFQRMLDYIKKRKGQIGYILIYDNSRFNRIGSNAIKLASDLKSFYGVQVLTVTNHAEYATPAYLTQIMEP</sequence>
<reference evidence="3" key="1">
    <citation type="journal article" date="2019" name="Int. J. Syst. Evol. Microbiol.">
        <title>The Global Catalogue of Microorganisms (GCM) 10K type strain sequencing project: providing services to taxonomists for standard genome sequencing and annotation.</title>
        <authorList>
            <consortium name="The Broad Institute Genomics Platform"/>
            <consortium name="The Broad Institute Genome Sequencing Center for Infectious Disease"/>
            <person name="Wu L."/>
            <person name="Ma J."/>
        </authorList>
    </citation>
    <scope>NUCLEOTIDE SEQUENCE [LARGE SCALE GENOMIC DNA]</scope>
    <source>
        <strain evidence="3">JCM 31921</strain>
    </source>
</reference>
<evidence type="ECO:0000313" key="3">
    <source>
        <dbReference type="Proteomes" id="UP001501410"/>
    </source>
</evidence>
<dbReference type="InterPro" id="IPR036162">
    <property type="entry name" value="Resolvase-like_N_sf"/>
</dbReference>
<protein>
    <recommendedName>
        <fullName evidence="1">Resolvase/invertase-type recombinase catalytic domain-containing protein</fullName>
    </recommendedName>
</protein>
<name>A0ABP8MW38_9BACT</name>
<evidence type="ECO:0000313" key="2">
    <source>
        <dbReference type="EMBL" id="GAA4457083.1"/>
    </source>
</evidence>
<keyword evidence="3" id="KW-1185">Reference proteome</keyword>
<organism evidence="2 3">
    <name type="scientific">Rurimicrobium arvi</name>
    <dbReference type="NCBI Taxonomy" id="2049916"/>
    <lineage>
        <taxon>Bacteria</taxon>
        <taxon>Pseudomonadati</taxon>
        <taxon>Bacteroidota</taxon>
        <taxon>Chitinophagia</taxon>
        <taxon>Chitinophagales</taxon>
        <taxon>Chitinophagaceae</taxon>
        <taxon>Rurimicrobium</taxon>
    </lineage>
</organism>
<dbReference type="EMBL" id="BAABEZ010000022">
    <property type="protein sequence ID" value="GAA4457083.1"/>
    <property type="molecule type" value="Genomic_DNA"/>
</dbReference>
<dbReference type="RefSeq" id="WP_344827237.1">
    <property type="nucleotide sequence ID" value="NZ_BAABEZ010000022.1"/>
</dbReference>
<comment type="caution">
    <text evidence="2">The sequence shown here is derived from an EMBL/GenBank/DDBJ whole genome shotgun (WGS) entry which is preliminary data.</text>
</comment>
<evidence type="ECO:0000259" key="1">
    <source>
        <dbReference type="SMART" id="SM00857"/>
    </source>
</evidence>
<dbReference type="InterPro" id="IPR006119">
    <property type="entry name" value="Resolv_N"/>
</dbReference>
<dbReference type="Pfam" id="PF00239">
    <property type="entry name" value="Resolvase"/>
    <property type="match status" value="1"/>
</dbReference>
<feature type="domain" description="Resolvase/invertase-type recombinase catalytic" evidence="1">
    <location>
        <begin position="26"/>
        <end position="147"/>
    </location>
</feature>
<accession>A0ABP8MW38</accession>
<dbReference type="Gene3D" id="3.40.50.1390">
    <property type="entry name" value="Resolvase, N-terminal catalytic domain"/>
    <property type="match status" value="1"/>
</dbReference>